<proteinExistence type="predicted"/>
<comment type="caution">
    <text evidence="4">The sequence shown here is derived from an EMBL/GenBank/DDBJ whole genome shotgun (WGS) entry which is preliminary data.</text>
</comment>
<dbReference type="Gene3D" id="3.40.630.30">
    <property type="match status" value="1"/>
</dbReference>
<dbReference type="InterPro" id="IPR000182">
    <property type="entry name" value="GNAT_dom"/>
</dbReference>
<dbReference type="InterPro" id="IPR016181">
    <property type="entry name" value="Acyl_CoA_acyltransferase"/>
</dbReference>
<sequence>MGVVIRPATAYDVDAVVDVGRRTWPQTYTPLAGEDYVRMGLDKWWTVAATRPLVLAGKATVAELDGEVVGVAVVGPLTGDLVLFRLYVVPEHQGMGIGRLLLEDVMTTARETGHRILRLSYLDGNAGAERFYQGFGFVESHREPTGDGIPDSIWVVRDLWEQEQS</sequence>
<dbReference type="EMBL" id="JADIXZ010000004">
    <property type="protein sequence ID" value="MBK6300429.1"/>
    <property type="molecule type" value="Genomic_DNA"/>
</dbReference>
<dbReference type="PROSITE" id="PS51186">
    <property type="entry name" value="GNAT"/>
    <property type="match status" value="1"/>
</dbReference>
<gene>
    <name evidence="4" type="ORF">IPF40_05050</name>
    <name evidence="5" type="ORF">IPI13_06285</name>
    <name evidence="6" type="ORF">IPP00_12990</name>
</gene>
<name>A0A934X592_9MICO</name>
<evidence type="ECO:0000313" key="4">
    <source>
        <dbReference type="EMBL" id="MBK6300429.1"/>
    </source>
</evidence>
<dbReference type="EMBL" id="JADJIB010000002">
    <property type="protein sequence ID" value="MBK7272782.1"/>
    <property type="molecule type" value="Genomic_DNA"/>
</dbReference>
<feature type="domain" description="N-acetyltransferase" evidence="3">
    <location>
        <begin position="3"/>
        <end position="160"/>
    </location>
</feature>
<keyword evidence="2" id="KW-0012">Acyltransferase</keyword>
<dbReference type="Pfam" id="PF00583">
    <property type="entry name" value="Acetyltransf_1"/>
    <property type="match status" value="1"/>
</dbReference>
<evidence type="ECO:0000313" key="5">
    <source>
        <dbReference type="EMBL" id="MBK7272782.1"/>
    </source>
</evidence>
<evidence type="ECO:0000313" key="6">
    <source>
        <dbReference type="EMBL" id="MBL0004851.1"/>
    </source>
</evidence>
<dbReference type="Proteomes" id="UP000886632">
    <property type="component" value="Unassembled WGS sequence"/>
</dbReference>
<reference evidence="7 8" key="1">
    <citation type="submission" date="2020-10" db="EMBL/GenBank/DDBJ databases">
        <title>Connecting structure to function with the recovery of over 1000 high-quality activated sludge metagenome-assembled genomes encoding full-length rRNA genes using long-read sequencing.</title>
        <authorList>
            <person name="Singleton C.M."/>
            <person name="Petriglieri F."/>
            <person name="Kristensen J.M."/>
            <person name="Kirkegaard R.H."/>
            <person name="Michaelsen T.Y."/>
            <person name="Andersen M.H."/>
            <person name="Karst S.M."/>
            <person name="Dueholm M.S."/>
            <person name="Nielsen P.H."/>
            <person name="Albertsen M."/>
        </authorList>
    </citation>
    <scope>NUCLEOTIDE SEQUENCE [LARGE SCALE GENOMIC DNA]</scope>
    <source>
        <strain evidence="4">AalE_18-Q3-R2-46_BAT3C.188</strain>
        <strain evidence="5">Ega_18-Q3-R5-49_MAXAC.001</strain>
        <strain evidence="6">Ribe_18-Q3-R11-54_MAXAC.001</strain>
    </source>
</reference>
<dbReference type="AlphaFoldDB" id="A0A934X592"/>
<dbReference type="EMBL" id="JADKGK010000022">
    <property type="protein sequence ID" value="MBL0004851.1"/>
    <property type="molecule type" value="Genomic_DNA"/>
</dbReference>
<evidence type="ECO:0000256" key="2">
    <source>
        <dbReference type="ARBA" id="ARBA00023315"/>
    </source>
</evidence>
<dbReference type="Proteomes" id="UP000718281">
    <property type="component" value="Unassembled WGS sequence"/>
</dbReference>
<dbReference type="PANTHER" id="PTHR43877">
    <property type="entry name" value="AMINOALKYLPHOSPHONATE N-ACETYLTRANSFERASE-RELATED-RELATED"/>
    <property type="match status" value="1"/>
</dbReference>
<dbReference type="GO" id="GO:0016747">
    <property type="term" value="F:acyltransferase activity, transferring groups other than amino-acyl groups"/>
    <property type="evidence" value="ECO:0007669"/>
    <property type="project" value="InterPro"/>
</dbReference>
<accession>A0A934X592</accession>
<organism evidence="4 7">
    <name type="scientific">Candidatus Phosphoribacter hodrii</name>
    <dbReference type="NCBI Taxonomy" id="2953743"/>
    <lineage>
        <taxon>Bacteria</taxon>
        <taxon>Bacillati</taxon>
        <taxon>Actinomycetota</taxon>
        <taxon>Actinomycetes</taxon>
        <taxon>Micrococcales</taxon>
        <taxon>Dermatophilaceae</taxon>
        <taxon>Candidatus Phosphoribacter</taxon>
    </lineage>
</organism>
<dbReference type="CDD" id="cd04301">
    <property type="entry name" value="NAT_SF"/>
    <property type="match status" value="1"/>
</dbReference>
<protein>
    <submittedName>
        <fullName evidence="4">GNAT family N-acetyltransferase</fullName>
    </submittedName>
</protein>
<dbReference type="InterPro" id="IPR050832">
    <property type="entry name" value="Bact_Acetyltransf"/>
</dbReference>
<evidence type="ECO:0000313" key="8">
    <source>
        <dbReference type="Proteomes" id="UP000726105"/>
    </source>
</evidence>
<evidence type="ECO:0000256" key="1">
    <source>
        <dbReference type="ARBA" id="ARBA00022679"/>
    </source>
</evidence>
<evidence type="ECO:0000313" key="7">
    <source>
        <dbReference type="Proteomes" id="UP000718281"/>
    </source>
</evidence>
<keyword evidence="1" id="KW-0808">Transferase</keyword>
<evidence type="ECO:0000259" key="3">
    <source>
        <dbReference type="PROSITE" id="PS51186"/>
    </source>
</evidence>
<dbReference type="SUPFAM" id="SSF55729">
    <property type="entry name" value="Acyl-CoA N-acyltransferases (Nat)"/>
    <property type="match status" value="1"/>
</dbReference>
<dbReference type="Proteomes" id="UP000726105">
    <property type="component" value="Unassembled WGS sequence"/>
</dbReference>